<name>A0AAW0B761_9AGAR</name>
<dbReference type="AlphaFoldDB" id="A0AAW0B761"/>
<dbReference type="EMBL" id="JAWWNJ010000038">
    <property type="protein sequence ID" value="KAK7021547.1"/>
    <property type="molecule type" value="Genomic_DNA"/>
</dbReference>
<evidence type="ECO:0000313" key="8">
    <source>
        <dbReference type="EMBL" id="KAK7021547.1"/>
    </source>
</evidence>
<reference evidence="8 9" key="1">
    <citation type="journal article" date="2024" name="J Genomics">
        <title>Draft genome sequencing and assembly of Favolaschia claudopus CIRM-BRFM 2984 isolated from oak limbs.</title>
        <authorList>
            <person name="Navarro D."/>
            <person name="Drula E."/>
            <person name="Chaduli D."/>
            <person name="Cazenave R."/>
            <person name="Ahrendt S."/>
            <person name="Wang J."/>
            <person name="Lipzen A."/>
            <person name="Daum C."/>
            <person name="Barry K."/>
            <person name="Grigoriev I.V."/>
            <person name="Favel A."/>
            <person name="Rosso M.N."/>
            <person name="Martin F."/>
        </authorList>
    </citation>
    <scope>NUCLEOTIDE SEQUENCE [LARGE SCALE GENOMIC DNA]</scope>
    <source>
        <strain evidence="8 9">CIRM-BRFM 2984</strain>
    </source>
</reference>
<keyword evidence="3" id="KW-0862">Zinc</keyword>
<keyword evidence="9" id="KW-1185">Reference proteome</keyword>
<evidence type="ECO:0000256" key="1">
    <source>
        <dbReference type="ARBA" id="ARBA00022723"/>
    </source>
</evidence>
<dbReference type="SUPFAM" id="SSF144232">
    <property type="entry name" value="HIT/MYND zinc finger-like"/>
    <property type="match status" value="1"/>
</dbReference>
<evidence type="ECO:0000256" key="3">
    <source>
        <dbReference type="ARBA" id="ARBA00022833"/>
    </source>
</evidence>
<accession>A0AAW0B761</accession>
<organism evidence="8 9">
    <name type="scientific">Favolaschia claudopus</name>
    <dbReference type="NCBI Taxonomy" id="2862362"/>
    <lineage>
        <taxon>Eukaryota</taxon>
        <taxon>Fungi</taxon>
        <taxon>Dikarya</taxon>
        <taxon>Basidiomycota</taxon>
        <taxon>Agaricomycotina</taxon>
        <taxon>Agaricomycetes</taxon>
        <taxon>Agaricomycetidae</taxon>
        <taxon>Agaricales</taxon>
        <taxon>Marasmiineae</taxon>
        <taxon>Mycenaceae</taxon>
        <taxon>Favolaschia</taxon>
    </lineage>
</organism>
<evidence type="ECO:0000313" key="6">
    <source>
        <dbReference type="EMBL" id="KAK6969562.1"/>
    </source>
</evidence>
<protein>
    <recommendedName>
        <fullName evidence="5">MYND-type domain-containing protein</fullName>
    </recommendedName>
</protein>
<evidence type="ECO:0000259" key="5">
    <source>
        <dbReference type="PROSITE" id="PS50865"/>
    </source>
</evidence>
<dbReference type="InterPro" id="IPR002893">
    <property type="entry name" value="Znf_MYND"/>
</dbReference>
<evidence type="ECO:0000256" key="4">
    <source>
        <dbReference type="PROSITE-ProRule" id="PRU00134"/>
    </source>
</evidence>
<keyword evidence="2 4" id="KW-0863">Zinc-finger</keyword>
<sequence>MSRLCAGPSCFNTDQSANQLRLCGKCKAAHYCSKECQRRHWPSHRLFCQKQGAQISMVLAECPSLHKTYSLWRKSMGAFLCTWICVQGLVLKFPHGYRTKFMVLSIIERKHDPSLPQTAFAFHDVSIHDMCRLQDLLRGDTDEVGSHMVESERLAKRHGHIGAALLVIQATSSLRTATLVRAVPVVLTLEDMAYEKEEHWEDMTKVIINEAIDWRRMRKWEAGLNVAVS</sequence>
<dbReference type="Proteomes" id="UP001362999">
    <property type="component" value="Unassembled WGS sequence"/>
</dbReference>
<dbReference type="GO" id="GO:0008270">
    <property type="term" value="F:zinc ion binding"/>
    <property type="evidence" value="ECO:0007669"/>
    <property type="project" value="UniProtKB-KW"/>
</dbReference>
<dbReference type="Gene3D" id="6.10.140.2220">
    <property type="match status" value="1"/>
</dbReference>
<proteinExistence type="predicted"/>
<evidence type="ECO:0000256" key="2">
    <source>
        <dbReference type="ARBA" id="ARBA00022771"/>
    </source>
</evidence>
<gene>
    <name evidence="8" type="ORF">R3P38DRAFT_2962275</name>
    <name evidence="7" type="ORF">R3P38DRAFT_3072978</name>
    <name evidence="6" type="ORF">R3P38DRAFT_3143799</name>
</gene>
<feature type="domain" description="MYND-type" evidence="5">
    <location>
        <begin position="10"/>
        <end position="48"/>
    </location>
</feature>
<evidence type="ECO:0000313" key="9">
    <source>
        <dbReference type="Proteomes" id="UP001362999"/>
    </source>
</evidence>
<dbReference type="PROSITE" id="PS50865">
    <property type="entry name" value="ZF_MYND_2"/>
    <property type="match status" value="1"/>
</dbReference>
<comment type="caution">
    <text evidence="8">The sequence shown here is derived from an EMBL/GenBank/DDBJ whole genome shotgun (WGS) entry which is preliminary data.</text>
</comment>
<dbReference type="EMBL" id="JAWWNJ010000099">
    <property type="protein sequence ID" value="KAK6996145.1"/>
    <property type="molecule type" value="Genomic_DNA"/>
</dbReference>
<dbReference type="Pfam" id="PF01753">
    <property type="entry name" value="zf-MYND"/>
    <property type="match status" value="1"/>
</dbReference>
<keyword evidence="1" id="KW-0479">Metal-binding</keyword>
<dbReference type="EMBL" id="JAWWNJ010000219">
    <property type="protein sequence ID" value="KAK6969562.1"/>
    <property type="molecule type" value="Genomic_DNA"/>
</dbReference>
<evidence type="ECO:0000313" key="7">
    <source>
        <dbReference type="EMBL" id="KAK6996145.1"/>
    </source>
</evidence>